<evidence type="ECO:0000256" key="2">
    <source>
        <dbReference type="ARBA" id="ARBA00004123"/>
    </source>
</evidence>
<feature type="compositionally biased region" description="Polar residues" evidence="10">
    <location>
        <begin position="1906"/>
        <end position="1920"/>
    </location>
</feature>
<keyword evidence="9" id="KW-0539">Nucleus</keyword>
<dbReference type="InterPro" id="IPR018200">
    <property type="entry name" value="USP_CS"/>
</dbReference>
<keyword evidence="8" id="KW-0788">Thiol protease</keyword>
<dbReference type="GO" id="GO:0005829">
    <property type="term" value="C:cytosol"/>
    <property type="evidence" value="ECO:0007669"/>
    <property type="project" value="TreeGrafter"/>
</dbReference>
<dbReference type="GO" id="GO:0006508">
    <property type="term" value="P:proteolysis"/>
    <property type="evidence" value="ECO:0007669"/>
    <property type="project" value="UniProtKB-KW"/>
</dbReference>
<evidence type="ECO:0000313" key="12">
    <source>
        <dbReference type="EMBL" id="CAE2246019.1"/>
    </source>
</evidence>
<feature type="compositionally biased region" description="Basic residues" evidence="10">
    <location>
        <begin position="51"/>
        <end position="60"/>
    </location>
</feature>
<evidence type="ECO:0000256" key="10">
    <source>
        <dbReference type="SAM" id="MobiDB-lite"/>
    </source>
</evidence>
<dbReference type="GO" id="GO:0004843">
    <property type="term" value="F:cysteine-type deubiquitinase activity"/>
    <property type="evidence" value="ECO:0007669"/>
    <property type="project" value="UniProtKB-EC"/>
</dbReference>
<dbReference type="PROSITE" id="PS00972">
    <property type="entry name" value="USP_1"/>
    <property type="match status" value="1"/>
</dbReference>
<dbReference type="InterPro" id="IPR001394">
    <property type="entry name" value="Peptidase_C19_UCH"/>
</dbReference>
<evidence type="ECO:0000256" key="5">
    <source>
        <dbReference type="ARBA" id="ARBA00022670"/>
    </source>
</evidence>
<dbReference type="PANTHER" id="PTHR24006:SF722">
    <property type="entry name" value="UBIQUITIN CARBOXYL-TERMINAL HYDROLASE 48"/>
    <property type="match status" value="1"/>
</dbReference>
<feature type="compositionally biased region" description="Basic and acidic residues" evidence="10">
    <location>
        <begin position="1746"/>
        <end position="1756"/>
    </location>
</feature>
<dbReference type="GO" id="GO:0005634">
    <property type="term" value="C:nucleus"/>
    <property type="evidence" value="ECO:0007669"/>
    <property type="project" value="UniProtKB-SubCell"/>
</dbReference>
<dbReference type="PROSITE" id="PS00973">
    <property type="entry name" value="USP_2"/>
    <property type="match status" value="1"/>
</dbReference>
<dbReference type="InterPro" id="IPR050164">
    <property type="entry name" value="Peptidase_C19"/>
</dbReference>
<evidence type="ECO:0000256" key="6">
    <source>
        <dbReference type="ARBA" id="ARBA00022786"/>
    </source>
</evidence>
<sequence>MRPQTRSSNSGQSRHGNTASSSEVDEEDAATACADERESNSFGKVSDFRVRSHTGRRTRRSNAGTSSTASSAGGKAAARRANRQQREEEAKLQARRIILDLIDQAKYEALVDPYRGIYSHVDSGGCGFVVPSQNNGATVSETDMSDEDLARYLAAKDSPRKRNPWGRCLGVPLGGAHGFSLEEDRDGTKSSAVISLPRTGVGWVPSCSCPSVTSWCNEEVVKRRVKLKKERSSKSKKKGRGKGMEQGKPGSNKSKDESGMEVQHSDQVVQATITAKLVEVRRDPDSSFRCPCDYNPCCLGSLGGAVDDLWKLAMKERCTTSQNLGSGDEVVGENDGTNRSHTRGCRQRGDSNQEGDVLGNMEDHAARTTGHGAAVTHNNKIEEYIPTHAAYDGDDAAESSVEGEFICGVNEGEDTYNDLPMKVRRSVTVDIDLVRSYLGKFVVSCSSNSGCDPTVDECLDLLQQWHGSLLFPTVPDKLRETMLLSVPAGMRNLGATCYLNSQFQCLAQNPAFLRGVFSWQSGGGNGSNRMSRILSTMQHILARMVFGPSAIVCTDEFATALGIETQQQQDPNEFARLLFDRMHESFQKMAGDSRREMSGPGENGPHHLPQLLPSIFGGVYKFTTCCMTCGGKSSRSENFFDLTLPLCPPHSKSSSSGRTLKRLANGDSARVSQAMLDPRDTTLQACLDTYLQPEYLDGENMYLCGSCNAKRDAQRSVSFVQLPPVLNVQVARYVFDRKSLMKKKLMDRLLLPKVLCVPKHRRNNSDFFLNSDPNSKNREVRNCGPNKAEGQTGSIAASDVFEFVLCAVQNHRGASAYGGHYVAETMDWATGTWWSHNDEDVSLLENGPQSSYTEKNPEEYLTSKNEQRSKKPPAPLRGSSDAYSMFYVERSFLEKHAVAQMRFSAHNACLFERECAEVGTFSESNVVRQVNKERVQTYKLMSEVQARKKLLGLRLRKRRSRITKRWMTLFTQRSRSMPHHNKKGAAEENGRCDPVWVDGDLLRRFLSCKDSLENQFNHAKPGTDGCALLCHRSFLCKHGKGLHPRVARRGKLLSLEMYNCYTEMLLEEWTELHESANEKPDINDCIITPQDNLYCEDCAHDYQREVMTKVETLEKMIEVYDDLEGDDSDLDPAKLKAPESYYCVSRSFVSAFRKYTAQKLKQATSGVAPKLSSGAKALRDSQQSFGGSEESCMGTSSSRSVPLALHEGLDVLDLKEIGRCNTSIDMLSSARTDKGADVEDGIDPFVNRKLLCPHWRSSFLNNRRVVRFVHQHLWRKINFLFPGAIPLIRKADYDGDDKHLPSGSCRQCHLDKQSRHTKGQQMVERIRSWGERTTSDDYCVLSCTGKILRPQLAHLLAEPIHTIHKLGNSYVLLHRLDIGAWRKAVELALKPLPAKKASKEKLVSDVRKLADLFSYGTIKADEETAQGHRSRIQLRSLLCCHGLTALKRGTMSKMFVERHVLGEERMAFAVTEVQYMGFIASLLELEYIFSEQDTEAAAGTEAPDLFRLPAFLPDAVRVDIKCGDKESMCAIPRENCDTQKYRFKPELCKESSCIDAASEWKLSSNSESEDCGDVAEQDKDDVLLVKLLELERHTSIAAATPLISLIINGAPNQDNSNAMRRSTRKRKTRSPGVGAIRTLEINVLPRDNIAKLRMRLYEAESQNPLHQKLKLVLGGSGATSSCSADGSTNTEIPTLDLNWDWNERIMEDLVDLAGVGGADQSKDKPTIHVLLLYDDDSGGQLKRTRSTREERDARQQEEEDIVASLSEIAWSQSACEIKSQVSVSKKPRGQGKEKVGLRRRREERGFRGTFLQSVSSVSDEEEGAEGQAERRDVEDVIILDNQGDGSTDGSHCKNHSTVEPEGNGRFQKLVLSQKSGELETPQNSRSVQPDGMETVVSGLQQKNHSALTSTGSEVSESSAASHGYGTSVKHIHKESEVSEEKWDLSPCALSPTTPLYGHCGGYPLINNAGRKLASELECLSLKDVANFVNGAKDAFFSKNISPSSIDLYKLLPGEYITEDQARHLFRNFVDSPIGPSGKHPDLLNLSRREFDIMLYFCMNAGSYYECHALVPYRQEKSFCTLFDEVKGRGYHLSKENEYVSHVNKCVRALLQMENHSEMVQNEANSSLSQEAIMLLPGYCSASDHVNSRMHKDYGLAQTSHPGAGIVDSEMDVSVYSDAVKNADDEEESSNSDDDSQDFCLDEGLVNTVTEQVLHSLSSMDHISPTPSRRVCHLEVVETMKSLNKTASAETQIILDKTIARFLS</sequence>
<feature type="compositionally biased region" description="Basic and acidic residues" evidence="10">
    <location>
        <begin position="1790"/>
        <end position="1806"/>
    </location>
</feature>
<gene>
    <name evidence="12" type="ORF">OAUR00152_LOCUS18780</name>
</gene>
<protein>
    <recommendedName>
        <fullName evidence="4">ubiquitinyl hydrolase 1</fullName>
        <ecNumber evidence="4">3.4.19.12</ecNumber>
    </recommendedName>
</protein>
<feature type="region of interest" description="Disordered" evidence="10">
    <location>
        <begin position="1779"/>
        <end position="1863"/>
    </location>
</feature>
<dbReference type="EC" id="3.4.19.12" evidence="4"/>
<comment type="similarity">
    <text evidence="3">Belongs to the peptidase C19 family.</text>
</comment>
<dbReference type="InterPro" id="IPR028889">
    <property type="entry name" value="USP"/>
</dbReference>
<evidence type="ECO:0000256" key="9">
    <source>
        <dbReference type="ARBA" id="ARBA00023242"/>
    </source>
</evidence>
<feature type="compositionally biased region" description="Low complexity" evidence="10">
    <location>
        <begin position="61"/>
        <end position="76"/>
    </location>
</feature>
<feature type="region of interest" description="Disordered" evidence="10">
    <location>
        <begin position="227"/>
        <end position="268"/>
    </location>
</feature>
<evidence type="ECO:0000256" key="7">
    <source>
        <dbReference type="ARBA" id="ARBA00022801"/>
    </source>
</evidence>
<feature type="compositionally biased region" description="Polar residues" evidence="10">
    <location>
        <begin position="1"/>
        <end position="22"/>
    </location>
</feature>
<dbReference type="PANTHER" id="PTHR24006">
    <property type="entry name" value="UBIQUITIN CARBOXYL-TERMINAL HYDROLASE"/>
    <property type="match status" value="1"/>
</dbReference>
<dbReference type="GO" id="GO:0016579">
    <property type="term" value="P:protein deubiquitination"/>
    <property type="evidence" value="ECO:0007669"/>
    <property type="project" value="InterPro"/>
</dbReference>
<evidence type="ECO:0000256" key="4">
    <source>
        <dbReference type="ARBA" id="ARBA00012759"/>
    </source>
</evidence>
<feature type="region of interest" description="Disordered" evidence="10">
    <location>
        <begin position="1906"/>
        <end position="1925"/>
    </location>
</feature>
<keyword evidence="6" id="KW-0833">Ubl conjugation pathway</keyword>
<evidence type="ECO:0000256" key="3">
    <source>
        <dbReference type="ARBA" id="ARBA00009085"/>
    </source>
</evidence>
<dbReference type="SUPFAM" id="SSF54001">
    <property type="entry name" value="Cysteine proteinases"/>
    <property type="match status" value="1"/>
</dbReference>
<organism evidence="12">
    <name type="scientific">Odontella aurita</name>
    <dbReference type="NCBI Taxonomy" id="265563"/>
    <lineage>
        <taxon>Eukaryota</taxon>
        <taxon>Sar</taxon>
        <taxon>Stramenopiles</taxon>
        <taxon>Ochrophyta</taxon>
        <taxon>Bacillariophyta</taxon>
        <taxon>Mediophyceae</taxon>
        <taxon>Biddulphiophycidae</taxon>
        <taxon>Eupodiscales</taxon>
        <taxon>Odontellaceae</taxon>
        <taxon>Odontella</taxon>
    </lineage>
</organism>
<comment type="catalytic activity">
    <reaction evidence="1">
        <text>Thiol-dependent hydrolysis of ester, thioester, amide, peptide and isopeptide bonds formed by the C-terminal Gly of ubiquitin (a 76-residue protein attached to proteins as an intracellular targeting signal).</text>
        <dbReference type="EC" id="3.4.19.12"/>
    </reaction>
</comment>
<feature type="region of interest" description="Disordered" evidence="10">
    <location>
        <begin position="1740"/>
        <end position="1760"/>
    </location>
</feature>
<dbReference type="InterPro" id="IPR038765">
    <property type="entry name" value="Papain-like_cys_pep_sf"/>
</dbReference>
<feature type="region of interest" description="Disordered" evidence="10">
    <location>
        <begin position="844"/>
        <end position="877"/>
    </location>
</feature>
<accession>A0A7S4J0S0</accession>
<reference evidence="12" key="1">
    <citation type="submission" date="2021-01" db="EMBL/GenBank/DDBJ databases">
        <authorList>
            <person name="Corre E."/>
            <person name="Pelletier E."/>
            <person name="Niang G."/>
            <person name="Scheremetjew M."/>
            <person name="Finn R."/>
            <person name="Kale V."/>
            <person name="Holt S."/>
            <person name="Cochrane G."/>
            <person name="Meng A."/>
            <person name="Brown T."/>
            <person name="Cohen L."/>
        </authorList>
    </citation>
    <scope>NUCLEOTIDE SEQUENCE</scope>
    <source>
        <strain evidence="12">Isolate 1302-5</strain>
    </source>
</reference>
<feature type="region of interest" description="Disordered" evidence="10">
    <location>
        <begin position="325"/>
        <end position="358"/>
    </location>
</feature>
<comment type="subcellular location">
    <subcellularLocation>
        <location evidence="2">Nucleus</location>
    </subcellularLocation>
</comment>
<dbReference type="EMBL" id="HBKQ01027784">
    <property type="protein sequence ID" value="CAE2246019.1"/>
    <property type="molecule type" value="Transcribed_RNA"/>
</dbReference>
<dbReference type="Pfam" id="PF00443">
    <property type="entry name" value="UCH"/>
    <property type="match status" value="1"/>
</dbReference>
<keyword evidence="7" id="KW-0378">Hydrolase</keyword>
<feature type="compositionally biased region" description="Basic residues" evidence="10">
    <location>
        <begin position="227"/>
        <end position="241"/>
    </location>
</feature>
<name>A0A7S4J0S0_9STRA</name>
<feature type="domain" description="USP" evidence="11">
    <location>
        <begin position="488"/>
        <end position="890"/>
    </location>
</feature>
<evidence type="ECO:0000256" key="1">
    <source>
        <dbReference type="ARBA" id="ARBA00000707"/>
    </source>
</evidence>
<dbReference type="Gene3D" id="3.90.70.10">
    <property type="entry name" value="Cysteine proteinases"/>
    <property type="match status" value="1"/>
</dbReference>
<feature type="region of interest" description="Disordered" evidence="10">
    <location>
        <begin position="1"/>
        <end position="88"/>
    </location>
</feature>
<evidence type="ECO:0000259" key="11">
    <source>
        <dbReference type="PROSITE" id="PS50235"/>
    </source>
</evidence>
<proteinExistence type="inferred from homology"/>
<evidence type="ECO:0000256" key="8">
    <source>
        <dbReference type="ARBA" id="ARBA00022807"/>
    </source>
</evidence>
<keyword evidence="5" id="KW-0645">Protease</keyword>
<dbReference type="PROSITE" id="PS50235">
    <property type="entry name" value="USP_3"/>
    <property type="match status" value="1"/>
</dbReference>